<sequence length="433" mass="46916">MNVEPLPQITPDHVKLLDDELLIDGLTVTDAASVTLARQRAAAGESLDELVRQAIEIGSRILEREQTASDTEFVKAEFEKQAREVQIQFTENAQQVTDGFKQRIDETFDADSGLLPKLLEQHFGVNSNSAVQNQVKVIVEEMLRTHKEALAKQFTADDESNPLAQFQKLTTTTIKQASDAQAAQLIEMNRALAEMQKALALTEGLEEGAEALAEAEASGTRKGRDYEERVADAIELIARGRGDLAEAVGEKVEGGGKKGDVVVEIGAQDGPARGRIAFEAKNSRLGRPEAIRTLDAAREQRSAAYAVLVVPRDELAPANFPPLEELHGNKIVVTYDPDIDLPIVLETGYALARARILMAGSSGDEIDGVALSQATERALDMLKQVTGIKRSLTVASKDIVKASENIEAMAGSIRDQLNEIAELTSPGLKEDET</sequence>
<dbReference type="EMBL" id="CAESAN010000127">
    <property type="protein sequence ID" value="CAB4346402.1"/>
    <property type="molecule type" value="Genomic_DNA"/>
</dbReference>
<protein>
    <submittedName>
        <fullName evidence="1">Unannotated protein</fullName>
    </submittedName>
</protein>
<gene>
    <name evidence="1" type="ORF">UFOPK3547_01346</name>
</gene>
<accession>A0A6J5ZYD7</accession>
<reference evidence="1" key="1">
    <citation type="submission" date="2020-05" db="EMBL/GenBank/DDBJ databases">
        <authorList>
            <person name="Chiriac C."/>
            <person name="Salcher M."/>
            <person name="Ghai R."/>
            <person name="Kavagutti S V."/>
        </authorList>
    </citation>
    <scope>NUCLEOTIDE SEQUENCE</scope>
</reference>
<name>A0A6J5ZYD7_9ZZZZ</name>
<evidence type="ECO:0000313" key="1">
    <source>
        <dbReference type="EMBL" id="CAB4346402.1"/>
    </source>
</evidence>
<dbReference type="AlphaFoldDB" id="A0A6J5ZYD7"/>
<proteinExistence type="predicted"/>
<organism evidence="1">
    <name type="scientific">freshwater metagenome</name>
    <dbReference type="NCBI Taxonomy" id="449393"/>
    <lineage>
        <taxon>unclassified sequences</taxon>
        <taxon>metagenomes</taxon>
        <taxon>ecological metagenomes</taxon>
    </lineage>
</organism>